<protein>
    <submittedName>
        <fullName evidence="5">FAD-dependent oxidoreductase</fullName>
    </submittedName>
</protein>
<dbReference type="Gene3D" id="3.30.9.10">
    <property type="entry name" value="D-Amino Acid Oxidase, subunit A, domain 2"/>
    <property type="match status" value="1"/>
</dbReference>
<evidence type="ECO:0000256" key="1">
    <source>
        <dbReference type="ARBA" id="ARBA00001974"/>
    </source>
</evidence>
<proteinExistence type="predicted"/>
<dbReference type="InterPro" id="IPR002938">
    <property type="entry name" value="FAD-bd"/>
</dbReference>
<organism evidence="5 6">
    <name type="scientific">Paraburkholderia sprentiae WSM5005</name>
    <dbReference type="NCBI Taxonomy" id="754502"/>
    <lineage>
        <taxon>Bacteria</taxon>
        <taxon>Pseudomonadati</taxon>
        <taxon>Pseudomonadota</taxon>
        <taxon>Betaproteobacteria</taxon>
        <taxon>Burkholderiales</taxon>
        <taxon>Burkholderiaceae</taxon>
        <taxon>Paraburkholderia</taxon>
    </lineage>
</organism>
<reference evidence="5" key="1">
    <citation type="submission" date="2016-09" db="EMBL/GenBank/DDBJ databases">
        <title>The Complete Genome of Burkholderia sprentiae wsm5005.</title>
        <authorList>
            <person name="De Meyer S."/>
            <person name="Wang P."/>
            <person name="Terpolilli J."/>
        </authorList>
    </citation>
    <scope>NUCLEOTIDE SEQUENCE [LARGE SCALE GENOMIC DNA]</scope>
    <source>
        <strain evidence="5">WSM5005</strain>
        <plasmid evidence="5">pl2WSM5005</plasmid>
    </source>
</reference>
<dbReference type="InterPro" id="IPR036188">
    <property type="entry name" value="FAD/NAD-bd_sf"/>
</dbReference>
<keyword evidence="6" id="KW-1185">Reference proteome</keyword>
<dbReference type="PRINTS" id="PR00420">
    <property type="entry name" value="RNGMNOXGNASE"/>
</dbReference>
<dbReference type="PANTHER" id="PTHR43004:SF19">
    <property type="entry name" value="BINDING MONOOXYGENASE, PUTATIVE (JCVI)-RELATED"/>
    <property type="match status" value="1"/>
</dbReference>
<keyword evidence="5" id="KW-0614">Plasmid</keyword>
<dbReference type="KEGG" id="pspw:BJG93_33890"/>
<comment type="cofactor">
    <cofactor evidence="1">
        <name>FAD</name>
        <dbReference type="ChEBI" id="CHEBI:57692"/>
    </cofactor>
</comment>
<sequence length="575" mass="63073">MSAETMEADVMICGGGPCGLMLANELGRRGVSVFLADEKESTAFNPQANATQARTMEHYRRLGFADEIRAQGLPPDFPTDIAYFTRYAGHELARFRLPSAQEAILKARELKGPWSAAELPHRVSQKYVEAVLRRQAERLPGVTVRYGHRVADFKEDAEGVETTVVDRRGGTPFIVRSRYLVGADGPRSFVRERLGFRYTGETGIIRDFMGGRMFAVYLRCPDFYQRIPHASAWMNVTFNRDRRAFMAAVDGKGEFAFHTQLRAHEKEETFTDADARALFIAAAGIDLDVEVLSKGGWTAGHSLVAEHFQRGRIFLGGDAVHLFTPTGGLGYNTAVEDAVNLGWKLASVLKGKAGVGLLDTYELERRPLAIRNTSYARAFADSLGLFAPVAEIEEDGPRGDAARVEAGKYLGEHGRAEFNIPGVTFGDRYDGSPAIVADGSCPPADAPNAYTPTAYPGGRPPHAWLEDGSSLFDAFGFDWTLLVLGPIAEDATPFASAMNRFNVDLRVVRISGPEISALYEAPLVLIRPDQIVAWRGSTASEANRIVNRVLGHRDEAREGELTVLPSEMRDSGVRQ</sequence>
<keyword evidence="3" id="KW-0274">FAD</keyword>
<dbReference type="NCBIfam" id="NF004780">
    <property type="entry name" value="PRK06126.1"/>
    <property type="match status" value="1"/>
</dbReference>
<evidence type="ECO:0000256" key="3">
    <source>
        <dbReference type="ARBA" id="ARBA00022827"/>
    </source>
</evidence>
<dbReference type="GO" id="GO:0071949">
    <property type="term" value="F:FAD binding"/>
    <property type="evidence" value="ECO:0007669"/>
    <property type="project" value="InterPro"/>
</dbReference>
<reference evidence="5" key="2">
    <citation type="submission" date="2021-06" db="EMBL/GenBank/DDBJ databases">
        <authorList>
            <person name="Rogers T.H."/>
            <person name="Ramsay J.P."/>
            <person name="Wang P."/>
            <person name="Terpolilli J."/>
        </authorList>
    </citation>
    <scope>NUCLEOTIDE SEQUENCE [LARGE SCALE GENOMIC DNA]</scope>
    <source>
        <strain evidence="5">WSM5005</strain>
        <plasmid evidence="5">pl2WSM5005</plasmid>
    </source>
</reference>
<dbReference type="Pfam" id="PF21274">
    <property type="entry name" value="Rng_hyd_C"/>
    <property type="match status" value="1"/>
</dbReference>
<dbReference type="Gene3D" id="3.40.30.120">
    <property type="match status" value="1"/>
</dbReference>
<feature type="domain" description="FAD-binding" evidence="4">
    <location>
        <begin position="7"/>
        <end position="372"/>
    </location>
</feature>
<gene>
    <name evidence="5" type="ORF">BJG93_33890</name>
</gene>
<dbReference type="OrthoDB" id="3443359at2"/>
<evidence type="ECO:0000313" key="5">
    <source>
        <dbReference type="EMBL" id="APA90654.2"/>
    </source>
</evidence>
<dbReference type="SUPFAM" id="SSF51905">
    <property type="entry name" value="FAD/NAD(P)-binding domain"/>
    <property type="match status" value="1"/>
</dbReference>
<dbReference type="Proteomes" id="UP000179860">
    <property type="component" value="Plasmid pl2WSM5005"/>
</dbReference>
<dbReference type="InterPro" id="IPR050641">
    <property type="entry name" value="RIFMO-like"/>
</dbReference>
<dbReference type="PANTHER" id="PTHR43004">
    <property type="entry name" value="TRK SYSTEM POTASSIUM UPTAKE PROTEIN"/>
    <property type="match status" value="1"/>
</dbReference>
<accession>A0A1I9YWT5</accession>
<dbReference type="Pfam" id="PF01494">
    <property type="entry name" value="FAD_binding_3"/>
    <property type="match status" value="1"/>
</dbReference>
<dbReference type="EMBL" id="CP017565">
    <property type="protein sequence ID" value="APA90654.2"/>
    <property type="molecule type" value="Genomic_DNA"/>
</dbReference>
<dbReference type="GO" id="GO:0016709">
    <property type="term" value="F:oxidoreductase activity, acting on paired donors, with incorporation or reduction of molecular oxygen, NAD(P)H as one donor, and incorporation of one atom of oxygen"/>
    <property type="evidence" value="ECO:0007669"/>
    <property type="project" value="UniProtKB-ARBA"/>
</dbReference>
<keyword evidence="2" id="KW-0285">Flavoprotein</keyword>
<evidence type="ECO:0000259" key="4">
    <source>
        <dbReference type="Pfam" id="PF01494"/>
    </source>
</evidence>
<geneLocation type="plasmid" evidence="5 6">
    <name>pl2WSM5005</name>
</geneLocation>
<dbReference type="AlphaFoldDB" id="A0A1I9YWT5"/>
<name>A0A1I9YWT5_9BURK</name>
<dbReference type="Gene3D" id="3.50.50.60">
    <property type="entry name" value="FAD/NAD(P)-binding domain"/>
    <property type="match status" value="1"/>
</dbReference>
<evidence type="ECO:0000256" key="2">
    <source>
        <dbReference type="ARBA" id="ARBA00022630"/>
    </source>
</evidence>
<evidence type="ECO:0000313" key="6">
    <source>
        <dbReference type="Proteomes" id="UP000179860"/>
    </source>
</evidence>